<reference evidence="4" key="1">
    <citation type="submission" date="2016-11" db="UniProtKB">
        <authorList>
            <consortium name="WormBaseParasite"/>
        </authorList>
    </citation>
    <scope>IDENTIFICATION</scope>
</reference>
<protein>
    <submittedName>
        <fullName evidence="4">Microtubule associated protein 6</fullName>
    </submittedName>
</protein>
<feature type="region of interest" description="Disordered" evidence="2">
    <location>
        <begin position="497"/>
        <end position="552"/>
    </location>
</feature>
<accession>A0A1I7USG6</accession>
<feature type="compositionally biased region" description="Low complexity" evidence="2">
    <location>
        <begin position="340"/>
        <end position="371"/>
    </location>
</feature>
<keyword evidence="3" id="KW-1185">Reference proteome</keyword>
<evidence type="ECO:0000256" key="2">
    <source>
        <dbReference type="SAM" id="MobiDB-lite"/>
    </source>
</evidence>
<evidence type="ECO:0000256" key="1">
    <source>
        <dbReference type="SAM" id="Coils"/>
    </source>
</evidence>
<dbReference type="WBParaSite" id="Csp11.Scaffold630.g18893.t1">
    <property type="protein sequence ID" value="Csp11.Scaffold630.g18893.t1"/>
    <property type="gene ID" value="Csp11.Scaffold630.g18893"/>
</dbReference>
<evidence type="ECO:0000313" key="3">
    <source>
        <dbReference type="Proteomes" id="UP000095282"/>
    </source>
</evidence>
<organism evidence="3 4">
    <name type="scientific">Caenorhabditis tropicalis</name>
    <dbReference type="NCBI Taxonomy" id="1561998"/>
    <lineage>
        <taxon>Eukaryota</taxon>
        <taxon>Metazoa</taxon>
        <taxon>Ecdysozoa</taxon>
        <taxon>Nematoda</taxon>
        <taxon>Chromadorea</taxon>
        <taxon>Rhabditida</taxon>
        <taxon>Rhabditina</taxon>
        <taxon>Rhabditomorpha</taxon>
        <taxon>Rhabditoidea</taxon>
        <taxon>Rhabditidae</taxon>
        <taxon>Peloderinae</taxon>
        <taxon>Caenorhabditis</taxon>
    </lineage>
</organism>
<dbReference type="eggNOG" id="ENOG502QUX8">
    <property type="taxonomic scope" value="Eukaryota"/>
</dbReference>
<feature type="compositionally biased region" description="Low complexity" evidence="2">
    <location>
        <begin position="298"/>
        <end position="308"/>
    </location>
</feature>
<dbReference type="Proteomes" id="UP000095282">
    <property type="component" value="Unplaced"/>
</dbReference>
<dbReference type="STRING" id="1561998.A0A1I7USG6"/>
<dbReference type="AlphaFoldDB" id="A0A1I7USG6"/>
<feature type="compositionally biased region" description="Polar residues" evidence="2">
    <location>
        <begin position="420"/>
        <end position="431"/>
    </location>
</feature>
<feature type="region of interest" description="Disordered" evidence="2">
    <location>
        <begin position="243"/>
        <end position="485"/>
    </location>
</feature>
<feature type="coiled-coil region" evidence="1">
    <location>
        <begin position="640"/>
        <end position="683"/>
    </location>
</feature>
<feature type="compositionally biased region" description="Basic and acidic residues" evidence="2">
    <location>
        <begin position="444"/>
        <end position="454"/>
    </location>
</feature>
<feature type="compositionally biased region" description="Polar residues" evidence="2">
    <location>
        <begin position="248"/>
        <end position="275"/>
    </location>
</feature>
<keyword evidence="1" id="KW-0175">Coiled coil</keyword>
<evidence type="ECO:0000313" key="4">
    <source>
        <dbReference type="WBParaSite" id="Csp11.Scaffold630.g18893.t1"/>
    </source>
</evidence>
<name>A0A1I7USG6_9PELO</name>
<sequence length="982" mass="111385">MADISVVIDTNPDRNGARWTLHASYFSPFRVHPSGERDDIGYLMSSQMAEKFMAQGSPVYISDTFWHADKLKYSPRFPQPHFFPECPDVPRSYSERLLRLWSLHPQERPGSPMTGIERFFPATMTEAVHDPFVQEVYVATPFGYNPELPDRTPYYTRRVVPPPGYYTPSPWIPRADGSEGWAPQPFGPPNPRYDPNAYSLKSSQVFPHYSEPGFWTIFRQQSQNRRNLEAQMAQGDGRQIRHVEPEGTQPQGATNSPGSSQMPSGTLQYQETGGQQIKEDDKQGQLVIPKSRPHDSEAPATEAPPRATEVSEAPKPPTEAPATEAPPQAPEVSEAPKQSTEAPATEAPPQAPQVSEAPKQAPVAPKQAPEASQQFTEAYQKAKKAEEQAAKAFQQLSAKAPHDVQKTQILARHTEGVVKQQGSSASRQSIHTAVESASDPYYGRFERVGSHVRETPIFVEGEFRPRNDSSPQASSSERADSWDSRLMPSELELDTVWESASQRGESQEDSQMAHPEMTYSAADQRAASDVGKDRQPIQPNLSSSPDPYKQQHSETLMLESLPLEWVAEAQVDKYGNTRMVRSTERMHSMLFDLPTQEEAGAQSASSLHTAISCSNEVIQEAIASASHADIDMRAPNSSFRKLSKSQKKKLKAKAKKEEAKAELEELERIHARQLEEEAAMENEIVLMEEAMTSYVNVYSVARSLYFGYRAGGSQDLTGVQLQIAEFYATKCVFLSHFLAQEDHLMKWVSWQYVNYQQQNHWRFARLFEHLLSRLSESSQTIQEDVVWLHSHQGKRSWPDAIEAYYTFILHHPRMVFSGSPYQDVQFNTVPNAASMNITPICKYLGRSFIFRMGQTSVESNLQHFRSDLEIQFLREYFEVELCQHLWTRQATRRYFTDWADFFSAIGHSQLTDHLQFLLALDSEIIEYDASRLCFLEDRTNERNVFLAVLLHYVNNVFGTKYEVSELDLDEDVEDKDEDPNDD</sequence>
<proteinExistence type="predicted"/>